<evidence type="ECO:0000256" key="10">
    <source>
        <dbReference type="HAMAP-Rule" id="MF_00952"/>
    </source>
</evidence>
<keyword evidence="9 10" id="KW-0413">Isomerase</keyword>
<dbReference type="PROSITE" id="PS50880">
    <property type="entry name" value="TOPRIM"/>
    <property type="match status" value="1"/>
</dbReference>
<evidence type="ECO:0000259" key="12">
    <source>
        <dbReference type="PROSITE" id="PS52039"/>
    </source>
</evidence>
<dbReference type="PROSITE" id="PS00396">
    <property type="entry name" value="TOPO_IA_1"/>
    <property type="match status" value="1"/>
</dbReference>
<dbReference type="Pfam" id="PF01396">
    <property type="entry name" value="Zn_ribbon_Top1"/>
    <property type="match status" value="2"/>
</dbReference>
<dbReference type="InterPro" id="IPR023406">
    <property type="entry name" value="Topo_IA_AS"/>
</dbReference>
<dbReference type="Proteomes" id="UP000176424">
    <property type="component" value="Unassembled WGS sequence"/>
</dbReference>
<comment type="similarity">
    <text evidence="2 10">Belongs to the type IA topoisomerase family.</text>
</comment>
<keyword evidence="6" id="KW-0460">Magnesium</keyword>
<dbReference type="GO" id="GO:0003677">
    <property type="term" value="F:DNA binding"/>
    <property type="evidence" value="ECO:0007669"/>
    <property type="project" value="UniProtKB-KW"/>
</dbReference>
<dbReference type="Gene3D" id="1.10.460.10">
    <property type="entry name" value="Topoisomerase I, domain 2"/>
    <property type="match status" value="1"/>
</dbReference>
<dbReference type="Gene3D" id="3.40.50.140">
    <property type="match status" value="1"/>
</dbReference>
<feature type="site" description="Interaction with DNA" evidence="10">
    <location>
        <position position="149"/>
    </location>
</feature>
<organism evidence="13 14">
    <name type="scientific">Candidatus Amesbacteria bacterium RIFOXYB1_FULL_44_23</name>
    <dbReference type="NCBI Taxonomy" id="1797263"/>
    <lineage>
        <taxon>Bacteria</taxon>
        <taxon>Candidatus Amesiibacteriota</taxon>
    </lineage>
</organism>
<dbReference type="SUPFAM" id="SSF57783">
    <property type="entry name" value="Zinc beta-ribbon"/>
    <property type="match status" value="1"/>
</dbReference>
<evidence type="ECO:0000256" key="8">
    <source>
        <dbReference type="ARBA" id="ARBA00023125"/>
    </source>
</evidence>
<dbReference type="InterPro" id="IPR013824">
    <property type="entry name" value="Topo_IA_cen_sub1"/>
</dbReference>
<dbReference type="NCBIfam" id="TIGR01051">
    <property type="entry name" value="topA_bact"/>
    <property type="match status" value="1"/>
</dbReference>
<dbReference type="HAMAP" id="MF_00952">
    <property type="entry name" value="Topoisom_1_prok"/>
    <property type="match status" value="1"/>
</dbReference>
<dbReference type="InterPro" id="IPR013497">
    <property type="entry name" value="Topo_IA_cen"/>
</dbReference>
<evidence type="ECO:0000256" key="4">
    <source>
        <dbReference type="ARBA" id="ARBA00022771"/>
    </source>
</evidence>
<dbReference type="InterPro" id="IPR003601">
    <property type="entry name" value="Topo_IA_2"/>
</dbReference>
<dbReference type="EMBL" id="MEXR01000032">
    <property type="protein sequence ID" value="OGD09472.1"/>
    <property type="molecule type" value="Genomic_DNA"/>
</dbReference>
<dbReference type="SUPFAM" id="SSF56712">
    <property type="entry name" value="Prokaryotic type I DNA topoisomerase"/>
    <property type="match status" value="1"/>
</dbReference>
<gene>
    <name evidence="10" type="primary">topA</name>
    <name evidence="13" type="ORF">A2397_02175</name>
</gene>
<comment type="catalytic activity">
    <reaction evidence="1 10">
        <text>ATP-independent breakage of single-stranded DNA, followed by passage and rejoining.</text>
        <dbReference type="EC" id="5.6.2.1"/>
    </reaction>
</comment>
<dbReference type="Gene3D" id="3.30.65.10">
    <property type="entry name" value="Bacterial Topoisomerase I, domain 1"/>
    <property type="match status" value="2"/>
</dbReference>
<dbReference type="SMART" id="SM00436">
    <property type="entry name" value="TOP1Bc"/>
    <property type="match status" value="1"/>
</dbReference>
<feature type="domain" description="Toprim" evidence="11">
    <location>
        <begin position="1"/>
        <end position="123"/>
    </location>
</feature>
<dbReference type="STRING" id="1797263.A2397_02175"/>
<dbReference type="GO" id="GO:0003917">
    <property type="term" value="F:DNA topoisomerase type I (single strand cut, ATP-independent) activity"/>
    <property type="evidence" value="ECO:0007669"/>
    <property type="project" value="UniProtKB-UniRule"/>
</dbReference>
<evidence type="ECO:0000256" key="9">
    <source>
        <dbReference type="ARBA" id="ARBA00023235"/>
    </source>
</evidence>
<dbReference type="InterPro" id="IPR013825">
    <property type="entry name" value="Topo_IA_cen_sub2"/>
</dbReference>
<feature type="site" description="Interaction with DNA" evidence="10">
    <location>
        <position position="301"/>
    </location>
</feature>
<evidence type="ECO:0000256" key="7">
    <source>
        <dbReference type="ARBA" id="ARBA00023029"/>
    </source>
</evidence>
<evidence type="ECO:0000313" key="14">
    <source>
        <dbReference type="Proteomes" id="UP000176424"/>
    </source>
</evidence>
<dbReference type="EC" id="5.6.2.1" evidence="10"/>
<dbReference type="SMART" id="SM00493">
    <property type="entry name" value="TOPRIM"/>
    <property type="match status" value="1"/>
</dbReference>
<dbReference type="Gene3D" id="2.70.20.10">
    <property type="entry name" value="Topoisomerase I, domain 3"/>
    <property type="match status" value="1"/>
</dbReference>
<dbReference type="GO" id="GO:0005694">
    <property type="term" value="C:chromosome"/>
    <property type="evidence" value="ECO:0007669"/>
    <property type="project" value="InterPro"/>
</dbReference>
<proteinExistence type="inferred from homology"/>
<evidence type="ECO:0000256" key="1">
    <source>
        <dbReference type="ARBA" id="ARBA00000213"/>
    </source>
</evidence>
<keyword evidence="7 10" id="KW-0799">Topoisomerase</keyword>
<evidence type="ECO:0000256" key="3">
    <source>
        <dbReference type="ARBA" id="ARBA00022723"/>
    </source>
</evidence>
<evidence type="ECO:0000256" key="5">
    <source>
        <dbReference type="ARBA" id="ARBA00022833"/>
    </source>
</evidence>
<dbReference type="InterPro" id="IPR006171">
    <property type="entry name" value="TOPRIM_dom"/>
</dbReference>
<dbReference type="InterPro" id="IPR003602">
    <property type="entry name" value="Topo_IA_DNA-bd_dom"/>
</dbReference>
<evidence type="ECO:0000313" key="13">
    <source>
        <dbReference type="EMBL" id="OGD09472.1"/>
    </source>
</evidence>
<dbReference type="AlphaFoldDB" id="A0A1F4ZSV3"/>
<protein>
    <recommendedName>
        <fullName evidence="10">DNA topoisomerase 1</fullName>
        <ecNumber evidence="10">5.6.2.1</ecNumber>
    </recommendedName>
    <alternativeName>
        <fullName evidence="10">DNA topoisomerase I</fullName>
    </alternativeName>
</protein>
<dbReference type="PANTHER" id="PTHR42785">
    <property type="entry name" value="DNA TOPOISOMERASE, TYPE IA, CORE"/>
    <property type="match status" value="1"/>
</dbReference>
<keyword evidence="5" id="KW-0862">Zinc</keyword>
<dbReference type="PRINTS" id="PR00417">
    <property type="entry name" value="PRTPISMRASEI"/>
</dbReference>
<dbReference type="GO" id="GO:0008270">
    <property type="term" value="F:zinc ion binding"/>
    <property type="evidence" value="ECO:0007669"/>
    <property type="project" value="UniProtKB-KW"/>
</dbReference>
<dbReference type="InterPro" id="IPR013498">
    <property type="entry name" value="Topo_IA_Znf"/>
</dbReference>
<dbReference type="Pfam" id="PF01131">
    <property type="entry name" value="Topoisom_bac"/>
    <property type="match status" value="1"/>
</dbReference>
<dbReference type="InterPro" id="IPR023405">
    <property type="entry name" value="Topo_IA_core_domain"/>
</dbReference>
<feature type="site" description="Interaction with DNA" evidence="10">
    <location>
        <position position="148"/>
    </location>
</feature>
<feature type="region of interest" description="Interaction with DNA" evidence="10">
    <location>
        <begin position="172"/>
        <end position="177"/>
    </location>
</feature>
<dbReference type="GO" id="GO:0006265">
    <property type="term" value="P:DNA topological change"/>
    <property type="evidence" value="ECO:0007669"/>
    <property type="project" value="UniProtKB-UniRule"/>
</dbReference>
<dbReference type="SMART" id="SM00437">
    <property type="entry name" value="TOP1Ac"/>
    <property type="match status" value="1"/>
</dbReference>
<dbReference type="CDD" id="cd03363">
    <property type="entry name" value="TOPRIM_TopoIA_TopoI"/>
    <property type="match status" value="1"/>
</dbReference>
<dbReference type="InterPro" id="IPR013826">
    <property type="entry name" value="Topo_IA_cen_sub3"/>
</dbReference>
<dbReference type="InterPro" id="IPR000380">
    <property type="entry name" value="Topo_IA"/>
</dbReference>
<keyword evidence="3" id="KW-0479">Metal-binding</keyword>
<dbReference type="Pfam" id="PF01751">
    <property type="entry name" value="Toprim"/>
    <property type="match status" value="1"/>
</dbReference>
<accession>A0A1F4ZSV3</accession>
<comment type="function">
    <text evidence="10">Releases the supercoiling and torsional tension of DNA, which is introduced during the DNA replication and transcription, by transiently cleaving and rejoining one strand of the DNA duplex. Introduces a single-strand break via transesterification at a target site in duplex DNA. The scissile phosphodiester is attacked by the catalytic tyrosine of the enzyme, resulting in the formation of a DNA-(5'-phosphotyrosyl)-enzyme intermediate and the expulsion of a 3'-OH DNA strand. The free DNA strand then undergoes passage around the unbroken strand, thus removing DNA supercoils. Finally, in the religation step, the DNA 3'-OH attacks the covalent intermediate to expel the active-site tyrosine and restore the DNA phosphodiester backbone.</text>
</comment>
<feature type="site" description="Interaction with DNA" evidence="10">
    <location>
        <position position="505"/>
    </location>
</feature>
<feature type="site" description="Interaction with DNA" evidence="10">
    <location>
        <position position="152"/>
    </location>
</feature>
<dbReference type="Gene3D" id="1.10.290.10">
    <property type="entry name" value="Topoisomerase I, domain 4"/>
    <property type="match status" value="1"/>
</dbReference>
<feature type="active site" description="O-(5'-phospho-DNA)-tyrosine intermediate" evidence="10">
    <location>
        <position position="299"/>
    </location>
</feature>
<evidence type="ECO:0000259" key="11">
    <source>
        <dbReference type="PROSITE" id="PS50880"/>
    </source>
</evidence>
<comment type="caution">
    <text evidence="13">The sequence shown here is derived from an EMBL/GenBank/DDBJ whole genome shotgun (WGS) entry which is preliminary data.</text>
</comment>
<feature type="site" description="Interaction with DNA" evidence="10">
    <location>
        <position position="157"/>
    </location>
</feature>
<dbReference type="CDD" id="cd00186">
    <property type="entry name" value="TOP1Ac"/>
    <property type="match status" value="1"/>
</dbReference>
<name>A0A1F4ZSV3_9BACT</name>
<keyword evidence="8 10" id="KW-0238">DNA-binding</keyword>
<reference evidence="13 14" key="1">
    <citation type="journal article" date="2016" name="Nat. Commun.">
        <title>Thousands of microbial genomes shed light on interconnected biogeochemical processes in an aquifer system.</title>
        <authorList>
            <person name="Anantharaman K."/>
            <person name="Brown C.T."/>
            <person name="Hug L.A."/>
            <person name="Sharon I."/>
            <person name="Castelle C.J."/>
            <person name="Probst A.J."/>
            <person name="Thomas B.C."/>
            <person name="Singh A."/>
            <person name="Wilkins M.J."/>
            <person name="Karaoz U."/>
            <person name="Brodie E.L."/>
            <person name="Williams K.H."/>
            <person name="Hubbard S.S."/>
            <person name="Banfield J.F."/>
        </authorList>
    </citation>
    <scope>NUCLEOTIDE SEQUENCE [LARGE SCALE GENOMIC DNA]</scope>
</reference>
<comment type="subunit">
    <text evidence="10">Monomer.</text>
</comment>
<evidence type="ECO:0000256" key="2">
    <source>
        <dbReference type="ARBA" id="ARBA00009446"/>
    </source>
</evidence>
<dbReference type="InterPro" id="IPR034149">
    <property type="entry name" value="TOPRIM_TopoI"/>
</dbReference>
<evidence type="ECO:0000256" key="6">
    <source>
        <dbReference type="ARBA" id="ARBA00022842"/>
    </source>
</evidence>
<keyword evidence="4" id="KW-0863">Zinc-finger</keyword>
<dbReference type="InterPro" id="IPR028612">
    <property type="entry name" value="Topoisom_1_IA"/>
</dbReference>
<dbReference type="PROSITE" id="PS52039">
    <property type="entry name" value="TOPO_IA_2"/>
    <property type="match status" value="1"/>
</dbReference>
<feature type="site" description="Interaction with DNA" evidence="10">
    <location>
        <position position="31"/>
    </location>
</feature>
<dbReference type="PANTHER" id="PTHR42785:SF1">
    <property type="entry name" value="DNA TOPOISOMERASE"/>
    <property type="match status" value="1"/>
</dbReference>
<feature type="domain" description="Topo IA-type catalytic" evidence="12">
    <location>
        <begin position="138"/>
        <end position="574"/>
    </location>
</feature>
<feature type="site" description="Interaction with DNA" evidence="10">
    <location>
        <position position="164"/>
    </location>
</feature>
<dbReference type="InterPro" id="IPR005733">
    <property type="entry name" value="TopoI_bac-type"/>
</dbReference>
<sequence>MNLIIVESPTKARTLARFLGAGFEIRASYGHVRDLPQRKMGVKIISPKAKDSDGSGEYKFVPEYVMVDKQKERVDEIKKLSEQAEKVYLATDPDREGEAIAWHVGQVLDVKGLTRRIEFHEITEKAIKLALEDPREIDTKLVDAQQARRILDRLVGYKLSPLLWRKIRKGLSAGRVQSVAVRLIVDREREIEAFKPEEYWNISVLVKDGQNSKFAVTLVEKNGEKIKVVNGDQAHQVEEDLRQAMYEVEKVEEKEIKKSPPAPFTTSSLQQTAANKLGWTAKRTMQVAQMLYEEGYITYHRTDSTNVATEAAEGVAVFITNGFGKEYALDKPRFYKTKSKVAQEAHEAIRPTDFSSQHTEHSAQLNRDQARLYELIWKRFVGCQMAEATGVSVKVSVSGKTSGASYGLEAKGETIKFDGWLKLYETGGRKVQAATEELDEKENEVLTLPEIKTGEKLEFVDFSGEQKFTQPPARYNDASLIKALEERGIGRPSTYAPILTTIQERQYVERLEKRLKPTSLGIAVSDFLVANFTGIVDYGFTARMEDELDEIANGDRLWQPTISEFYGPFEAELLKVSETAQRVKVEVEITGDKCPTCGQGDVVVRIGKFGKFLACSRYPECTYKANWQEKIGVACPKCGGDVIMRKTKSHKNFYGCSNYPNCDFASWTKPKAEATETGGKNE</sequence>